<feature type="binding site" evidence="11">
    <location>
        <position position="134"/>
    </location>
    <ligand>
        <name>substrate</name>
    </ligand>
</feature>
<dbReference type="InterPro" id="IPR001764">
    <property type="entry name" value="Glyco_hydro_3_N"/>
</dbReference>
<evidence type="ECO:0000256" key="4">
    <source>
        <dbReference type="ARBA" id="ARBA00022801"/>
    </source>
</evidence>
<dbReference type="FunFam" id="3.20.20.300:FF:000001">
    <property type="entry name" value="Beta-hexosaminidase"/>
    <property type="match status" value="1"/>
</dbReference>
<sequence length="334" mass="36323">MKHASLMLDLPGLWLEPQDRDLLRQPEVGGMILFARNTESPEQVRQLVRSIRAVRPDMLIAIDQEGGRVQRLRRGVQRLPALADIARKGGEQAGAAARAAGWLMATEMLACGVDISFAPVLDLDHGRSGVIGNRSLGSDPECVSFLASAYIDGLTQAGMAATGKHFPGHGWAEADSHFALPIDERSEEQIRAVDMKPFALLAGQLGGIMPAHVVYSQVDAMPAGFSRYWLQQVLREELQFTGVIFSDDLSMAGAHVVGGIAERIDAAVNAGCDMLLICNDRATAEQGLIHAQTRQLQPPAGLSRMLARSTVAADYKARPEWRTHYSLLRELDLV</sequence>
<feature type="binding site" evidence="11">
    <location>
        <position position="71"/>
    </location>
    <ligand>
        <name>substrate</name>
    </ligand>
</feature>
<gene>
    <name evidence="11" type="primary">nagZ</name>
    <name evidence="13" type="ORF">SAMN05216271_1043</name>
</gene>
<dbReference type="Gene3D" id="3.20.20.300">
    <property type="entry name" value="Glycoside hydrolase, family 3, N-terminal domain"/>
    <property type="match status" value="1"/>
</dbReference>
<dbReference type="HAMAP" id="MF_00364">
    <property type="entry name" value="NagZ"/>
    <property type="match status" value="1"/>
</dbReference>
<feature type="binding site" evidence="11">
    <location>
        <position position="63"/>
    </location>
    <ligand>
        <name>substrate</name>
    </ligand>
</feature>
<evidence type="ECO:0000256" key="10">
    <source>
        <dbReference type="ARBA" id="ARBA00037880"/>
    </source>
</evidence>
<dbReference type="Pfam" id="PF00933">
    <property type="entry name" value="Glyco_hydro_3"/>
    <property type="match status" value="1"/>
</dbReference>
<keyword evidence="4 11" id="KW-0378">Hydrolase</keyword>
<dbReference type="GO" id="GO:0009254">
    <property type="term" value="P:peptidoglycan turnover"/>
    <property type="evidence" value="ECO:0007669"/>
    <property type="project" value="UniProtKB-UniRule"/>
</dbReference>
<dbReference type="PROSITE" id="PS00775">
    <property type="entry name" value="GLYCOSYL_HYDROL_F3"/>
    <property type="match status" value="1"/>
</dbReference>
<dbReference type="InterPro" id="IPR050226">
    <property type="entry name" value="NagZ_Beta-hexosaminidase"/>
</dbReference>
<evidence type="ECO:0000256" key="9">
    <source>
        <dbReference type="ARBA" id="ARBA00023316"/>
    </source>
</evidence>
<keyword evidence="9 11" id="KW-0961">Cell wall biogenesis/degradation</keyword>
<feature type="binding site" evidence="11">
    <location>
        <begin position="164"/>
        <end position="165"/>
    </location>
    <ligand>
        <name>substrate</name>
    </ligand>
</feature>
<dbReference type="InterPro" id="IPR022956">
    <property type="entry name" value="Beta_hexosaminidase_bac"/>
</dbReference>
<comment type="catalytic activity">
    <reaction evidence="1 11">
        <text>Hydrolysis of terminal non-reducing N-acetyl-D-hexosamine residues in N-acetyl-beta-D-hexosaminides.</text>
        <dbReference type="EC" id="3.2.1.52"/>
    </reaction>
</comment>
<protein>
    <recommendedName>
        <fullName evidence="11">Beta-hexosaminidase</fullName>
        <ecNumber evidence="11">3.2.1.52</ecNumber>
    </recommendedName>
    <alternativeName>
        <fullName evidence="11">Beta-N-acetylhexosaminidase</fullName>
    </alternativeName>
    <alternativeName>
        <fullName evidence="11">N-acetyl-beta-glucosaminidase</fullName>
    </alternativeName>
</protein>
<evidence type="ECO:0000313" key="14">
    <source>
        <dbReference type="Proteomes" id="UP000243413"/>
    </source>
</evidence>
<dbReference type="GO" id="GO:0071555">
    <property type="term" value="P:cell wall organization"/>
    <property type="evidence" value="ECO:0007669"/>
    <property type="project" value="UniProtKB-KW"/>
</dbReference>
<feature type="site" description="Important for catalytic activity" evidence="11">
    <location>
        <position position="175"/>
    </location>
</feature>
<dbReference type="EC" id="3.2.1.52" evidence="11"/>
<dbReference type="PANTHER" id="PTHR30480">
    <property type="entry name" value="BETA-HEXOSAMINIDASE-RELATED"/>
    <property type="match status" value="1"/>
</dbReference>
<evidence type="ECO:0000256" key="3">
    <source>
        <dbReference type="ARBA" id="ARBA00022618"/>
    </source>
</evidence>
<keyword evidence="6 11" id="KW-0573">Peptidoglycan synthesis</keyword>
<evidence type="ECO:0000256" key="2">
    <source>
        <dbReference type="ARBA" id="ARBA00022490"/>
    </source>
</evidence>
<evidence type="ECO:0000313" key="13">
    <source>
        <dbReference type="EMBL" id="SDS05106.1"/>
    </source>
</evidence>
<dbReference type="InterPro" id="IPR036962">
    <property type="entry name" value="Glyco_hydro_3_N_sf"/>
</dbReference>
<dbReference type="GO" id="GO:0009252">
    <property type="term" value="P:peptidoglycan biosynthetic process"/>
    <property type="evidence" value="ECO:0007669"/>
    <property type="project" value="UniProtKB-KW"/>
</dbReference>
<evidence type="ECO:0000256" key="6">
    <source>
        <dbReference type="ARBA" id="ARBA00022984"/>
    </source>
</evidence>
<comment type="subcellular location">
    <subcellularLocation>
        <location evidence="11">Cytoplasm</location>
    </subcellularLocation>
</comment>
<feature type="domain" description="Glycoside hydrolase family 3 N-terminal" evidence="12">
    <location>
        <begin position="18"/>
        <end position="289"/>
    </location>
</feature>
<dbReference type="EMBL" id="LT629763">
    <property type="protein sequence ID" value="SDS05106.1"/>
    <property type="molecule type" value="Genomic_DNA"/>
</dbReference>
<feature type="active site" description="Nucleophile" evidence="11">
    <location>
        <position position="247"/>
    </location>
</feature>
<comment type="similarity">
    <text evidence="11">Belongs to the glycosyl hydrolase 3 family. NagZ subfamily.</text>
</comment>
<name>A0A1H1P1F8_9GAMM</name>
<dbReference type="AlphaFoldDB" id="A0A1H1P1F8"/>
<dbReference type="GO" id="GO:0005737">
    <property type="term" value="C:cytoplasm"/>
    <property type="evidence" value="ECO:0007669"/>
    <property type="project" value="UniProtKB-SubCell"/>
</dbReference>
<evidence type="ECO:0000256" key="1">
    <source>
        <dbReference type="ARBA" id="ARBA00001231"/>
    </source>
</evidence>
<dbReference type="STRING" id="472181.SAMN05216271_1043"/>
<organism evidence="13 14">
    <name type="scientific">Halopseudomonas sabulinigri</name>
    <dbReference type="NCBI Taxonomy" id="472181"/>
    <lineage>
        <taxon>Bacteria</taxon>
        <taxon>Pseudomonadati</taxon>
        <taxon>Pseudomonadota</taxon>
        <taxon>Gammaproteobacteria</taxon>
        <taxon>Pseudomonadales</taxon>
        <taxon>Pseudomonadaceae</taxon>
        <taxon>Halopseudomonas</taxon>
    </lineage>
</organism>
<dbReference type="NCBIfam" id="NF003740">
    <property type="entry name" value="PRK05337.1"/>
    <property type="match status" value="1"/>
</dbReference>
<feature type="active site" description="Proton donor/acceptor" evidence="11">
    <location>
        <position position="177"/>
    </location>
</feature>
<dbReference type="GO" id="GO:0008360">
    <property type="term" value="P:regulation of cell shape"/>
    <property type="evidence" value="ECO:0007669"/>
    <property type="project" value="UniProtKB-KW"/>
</dbReference>
<evidence type="ECO:0000256" key="5">
    <source>
        <dbReference type="ARBA" id="ARBA00022960"/>
    </source>
</evidence>
<evidence type="ECO:0000259" key="12">
    <source>
        <dbReference type="Pfam" id="PF00933"/>
    </source>
</evidence>
<comment type="pathway">
    <text evidence="10 11">Cell wall biogenesis; peptidoglycan recycling.</text>
</comment>
<dbReference type="SUPFAM" id="SSF51445">
    <property type="entry name" value="(Trans)glycosidases"/>
    <property type="match status" value="1"/>
</dbReference>
<evidence type="ECO:0000256" key="8">
    <source>
        <dbReference type="ARBA" id="ARBA00023306"/>
    </source>
</evidence>
<proteinExistence type="inferred from homology"/>
<dbReference type="PANTHER" id="PTHR30480:SF13">
    <property type="entry name" value="BETA-HEXOSAMINIDASE"/>
    <property type="match status" value="1"/>
</dbReference>
<dbReference type="Proteomes" id="UP000243413">
    <property type="component" value="Chromosome I"/>
</dbReference>
<dbReference type="InterPro" id="IPR019800">
    <property type="entry name" value="Glyco_hydro_3_AS"/>
</dbReference>
<evidence type="ECO:0000256" key="7">
    <source>
        <dbReference type="ARBA" id="ARBA00023295"/>
    </source>
</evidence>
<dbReference type="GO" id="GO:0004563">
    <property type="term" value="F:beta-N-acetylhexosaminidase activity"/>
    <property type="evidence" value="ECO:0007669"/>
    <property type="project" value="UniProtKB-UniRule"/>
</dbReference>
<dbReference type="UniPathway" id="UPA00544"/>
<keyword evidence="2 11" id="KW-0963">Cytoplasm</keyword>
<dbReference type="InterPro" id="IPR017853">
    <property type="entry name" value="GH"/>
</dbReference>
<keyword evidence="8 11" id="KW-0131">Cell cycle</keyword>
<dbReference type="GO" id="GO:0051301">
    <property type="term" value="P:cell division"/>
    <property type="evidence" value="ECO:0007669"/>
    <property type="project" value="UniProtKB-KW"/>
</dbReference>
<dbReference type="GO" id="GO:0005975">
    <property type="term" value="P:carbohydrate metabolic process"/>
    <property type="evidence" value="ECO:0007669"/>
    <property type="project" value="InterPro"/>
</dbReference>
<reference evidence="14" key="1">
    <citation type="submission" date="2016-10" db="EMBL/GenBank/DDBJ databases">
        <authorList>
            <person name="Varghese N."/>
            <person name="Submissions S."/>
        </authorList>
    </citation>
    <scope>NUCLEOTIDE SEQUENCE [LARGE SCALE GENOMIC DNA]</scope>
    <source>
        <strain evidence="14">JCM 14963</strain>
    </source>
</reference>
<comment type="function">
    <text evidence="11">Plays a role in peptidoglycan recycling by cleaving the terminal beta-1,4-linked N-acetylglucosamine (GlcNAc) from peptide-linked peptidoglycan fragments, giving rise to free GlcNAc, anhydro-N-acetylmuramic acid and anhydro-N-acetylmuramic acid-linked peptides.</text>
</comment>
<accession>A0A1H1P1F8</accession>
<keyword evidence="7 11" id="KW-0326">Glycosidase</keyword>
<keyword evidence="3 11" id="KW-0132">Cell division</keyword>
<evidence type="ECO:0000256" key="11">
    <source>
        <dbReference type="HAMAP-Rule" id="MF_00364"/>
    </source>
</evidence>
<keyword evidence="5 11" id="KW-0133">Cell shape</keyword>